<evidence type="ECO:0000259" key="19">
    <source>
        <dbReference type="PROSITE" id="PS51447"/>
    </source>
</evidence>
<evidence type="ECO:0000256" key="10">
    <source>
        <dbReference type="ARBA" id="ARBA00022723"/>
    </source>
</evidence>
<evidence type="ECO:0000256" key="14">
    <source>
        <dbReference type="ARBA" id="ARBA00022884"/>
    </source>
</evidence>
<reference evidence="20 21" key="1">
    <citation type="journal article" date="2019" name="Nat. Microbiol.">
        <title>Mediterranean grassland soil C-N compound turnover is dependent on rainfall and depth, and is mediated by genomically divergent microorganisms.</title>
        <authorList>
            <person name="Diamond S."/>
            <person name="Andeer P.F."/>
            <person name="Li Z."/>
            <person name="Crits-Christoph A."/>
            <person name="Burstein D."/>
            <person name="Anantharaman K."/>
            <person name="Lane K.R."/>
            <person name="Thomas B.C."/>
            <person name="Pan C."/>
            <person name="Northen T.R."/>
            <person name="Banfield J.F."/>
        </authorList>
    </citation>
    <scope>NUCLEOTIDE SEQUENCE [LARGE SCALE GENOMIC DNA]</scope>
    <source>
        <strain evidence="20">NP_5</strain>
    </source>
</reference>
<evidence type="ECO:0000256" key="15">
    <source>
        <dbReference type="ARBA" id="ARBA00022917"/>
    </source>
</evidence>
<keyword evidence="15" id="KW-0648">Protein biosynthesis</keyword>
<comment type="caution">
    <text evidence="20">The sequence shown here is derived from an EMBL/GenBank/DDBJ whole genome shotgun (WGS) entry which is preliminary data.</text>
</comment>
<accession>A0A537M9S0</accession>
<dbReference type="Gene3D" id="3.30.70.380">
    <property type="entry name" value="Ferrodoxin-fold anticodon-binding domain"/>
    <property type="match status" value="1"/>
</dbReference>
<feature type="domain" description="FDX-ACB" evidence="19">
    <location>
        <begin position="8"/>
        <end position="101"/>
    </location>
</feature>
<keyword evidence="16" id="KW-0030">Aminoacyl-tRNA synthetase</keyword>
<dbReference type="Proteomes" id="UP000320393">
    <property type="component" value="Unassembled WGS sequence"/>
</dbReference>
<dbReference type="PROSITE" id="PS51447">
    <property type="entry name" value="FDX_ACB"/>
    <property type="match status" value="1"/>
</dbReference>
<evidence type="ECO:0000256" key="2">
    <source>
        <dbReference type="ARBA" id="ARBA00004496"/>
    </source>
</evidence>
<comment type="subcellular location">
    <subcellularLocation>
        <location evidence="2">Cytoplasm</location>
    </subcellularLocation>
</comment>
<evidence type="ECO:0000313" key="21">
    <source>
        <dbReference type="Proteomes" id="UP000320393"/>
    </source>
</evidence>
<keyword evidence="10" id="KW-0479">Metal-binding</keyword>
<dbReference type="GO" id="GO:0000049">
    <property type="term" value="F:tRNA binding"/>
    <property type="evidence" value="ECO:0007669"/>
    <property type="project" value="UniProtKB-KW"/>
</dbReference>
<dbReference type="GO" id="GO:0046872">
    <property type="term" value="F:metal ion binding"/>
    <property type="evidence" value="ECO:0007669"/>
    <property type="project" value="UniProtKB-KW"/>
</dbReference>
<keyword evidence="13" id="KW-0460">Magnesium</keyword>
<keyword evidence="9 20" id="KW-0436">Ligase</keyword>
<evidence type="ECO:0000256" key="16">
    <source>
        <dbReference type="ARBA" id="ARBA00023146"/>
    </source>
</evidence>
<comment type="cofactor">
    <cofactor evidence="1">
        <name>Mg(2+)</name>
        <dbReference type="ChEBI" id="CHEBI:18420"/>
    </cofactor>
</comment>
<dbReference type="GO" id="GO:0005737">
    <property type="term" value="C:cytoplasm"/>
    <property type="evidence" value="ECO:0007669"/>
    <property type="project" value="UniProtKB-SubCell"/>
</dbReference>
<organism evidence="20 21">
    <name type="scientific">Candidatus Segetimicrobium genomatis</name>
    <dbReference type="NCBI Taxonomy" id="2569760"/>
    <lineage>
        <taxon>Bacteria</taxon>
        <taxon>Bacillati</taxon>
        <taxon>Candidatus Sysuimicrobiota</taxon>
        <taxon>Candidatus Sysuimicrobiia</taxon>
        <taxon>Candidatus Sysuimicrobiales</taxon>
        <taxon>Candidatus Segetimicrobiaceae</taxon>
        <taxon>Candidatus Segetimicrobium</taxon>
    </lineage>
</organism>
<gene>
    <name evidence="20" type="ORF">E6H02_00590</name>
</gene>
<comment type="subunit">
    <text evidence="4">Tetramer of two alpha and two beta subunits.</text>
</comment>
<evidence type="ECO:0000256" key="1">
    <source>
        <dbReference type="ARBA" id="ARBA00001946"/>
    </source>
</evidence>
<keyword evidence="8" id="KW-0820">tRNA-binding</keyword>
<feature type="non-terminal residue" evidence="20">
    <location>
        <position position="1"/>
    </location>
</feature>
<keyword evidence="14" id="KW-0694">RNA-binding</keyword>
<sequence>DKASPDLPRYPAVERDVAVVTPDRLSARQVEDAIRDAAGPLLEAVELFDVYTGPPVPDAHRNLAYRLRLRAPDRTLTAEEAEEIVQQVRISLQERAGVRLRE</sequence>
<evidence type="ECO:0000256" key="11">
    <source>
        <dbReference type="ARBA" id="ARBA00022741"/>
    </source>
</evidence>
<protein>
    <recommendedName>
        <fullName evidence="6">Phenylalanine--tRNA ligase beta subunit</fullName>
        <ecNumber evidence="5">6.1.1.20</ecNumber>
    </recommendedName>
    <alternativeName>
        <fullName evidence="17">Phenylalanyl-tRNA synthetase beta subunit</fullName>
    </alternativeName>
</protein>
<evidence type="ECO:0000256" key="18">
    <source>
        <dbReference type="ARBA" id="ARBA00049255"/>
    </source>
</evidence>
<name>A0A537M9S0_9BACT</name>
<dbReference type="AlphaFoldDB" id="A0A537M9S0"/>
<proteinExistence type="inferred from homology"/>
<dbReference type="GO" id="GO:0005524">
    <property type="term" value="F:ATP binding"/>
    <property type="evidence" value="ECO:0007669"/>
    <property type="project" value="UniProtKB-KW"/>
</dbReference>
<evidence type="ECO:0000256" key="13">
    <source>
        <dbReference type="ARBA" id="ARBA00022842"/>
    </source>
</evidence>
<dbReference type="EC" id="6.1.1.20" evidence="5"/>
<evidence type="ECO:0000256" key="9">
    <source>
        <dbReference type="ARBA" id="ARBA00022598"/>
    </source>
</evidence>
<dbReference type="EMBL" id="VBAM01000017">
    <property type="protein sequence ID" value="TMJ16617.1"/>
    <property type="molecule type" value="Genomic_DNA"/>
</dbReference>
<keyword evidence="7" id="KW-0963">Cytoplasm</keyword>
<dbReference type="FunFam" id="3.30.70.380:FF:000001">
    <property type="entry name" value="Phenylalanine--tRNA ligase beta subunit"/>
    <property type="match status" value="1"/>
</dbReference>
<evidence type="ECO:0000256" key="4">
    <source>
        <dbReference type="ARBA" id="ARBA00011209"/>
    </source>
</evidence>
<keyword evidence="11" id="KW-0547">Nucleotide-binding</keyword>
<comment type="catalytic activity">
    <reaction evidence="18">
        <text>tRNA(Phe) + L-phenylalanine + ATP = L-phenylalanyl-tRNA(Phe) + AMP + diphosphate + H(+)</text>
        <dbReference type="Rhea" id="RHEA:19413"/>
        <dbReference type="Rhea" id="RHEA-COMP:9668"/>
        <dbReference type="Rhea" id="RHEA-COMP:9699"/>
        <dbReference type="ChEBI" id="CHEBI:15378"/>
        <dbReference type="ChEBI" id="CHEBI:30616"/>
        <dbReference type="ChEBI" id="CHEBI:33019"/>
        <dbReference type="ChEBI" id="CHEBI:58095"/>
        <dbReference type="ChEBI" id="CHEBI:78442"/>
        <dbReference type="ChEBI" id="CHEBI:78531"/>
        <dbReference type="ChEBI" id="CHEBI:456215"/>
        <dbReference type="EC" id="6.1.1.20"/>
    </reaction>
</comment>
<evidence type="ECO:0000256" key="8">
    <source>
        <dbReference type="ARBA" id="ARBA00022555"/>
    </source>
</evidence>
<evidence type="ECO:0000256" key="17">
    <source>
        <dbReference type="ARBA" id="ARBA00033189"/>
    </source>
</evidence>
<dbReference type="SUPFAM" id="SSF54991">
    <property type="entry name" value="Anticodon-binding domain of PheRS"/>
    <property type="match status" value="1"/>
</dbReference>
<comment type="similarity">
    <text evidence="3">Belongs to the phenylalanyl-tRNA synthetase beta subunit family. Type 1 subfamily.</text>
</comment>
<dbReference type="InterPro" id="IPR005121">
    <property type="entry name" value="Fdx_antiC-bd"/>
</dbReference>
<dbReference type="Pfam" id="PF03147">
    <property type="entry name" value="FDX-ACB"/>
    <property type="match status" value="1"/>
</dbReference>
<evidence type="ECO:0000256" key="3">
    <source>
        <dbReference type="ARBA" id="ARBA00008653"/>
    </source>
</evidence>
<evidence type="ECO:0000256" key="12">
    <source>
        <dbReference type="ARBA" id="ARBA00022840"/>
    </source>
</evidence>
<evidence type="ECO:0000256" key="6">
    <source>
        <dbReference type="ARBA" id="ARBA00017032"/>
    </source>
</evidence>
<keyword evidence="12" id="KW-0067">ATP-binding</keyword>
<dbReference type="GO" id="GO:0004826">
    <property type="term" value="F:phenylalanine-tRNA ligase activity"/>
    <property type="evidence" value="ECO:0007669"/>
    <property type="project" value="UniProtKB-EC"/>
</dbReference>
<dbReference type="GO" id="GO:0006412">
    <property type="term" value="P:translation"/>
    <property type="evidence" value="ECO:0007669"/>
    <property type="project" value="UniProtKB-KW"/>
</dbReference>
<evidence type="ECO:0000313" key="20">
    <source>
        <dbReference type="EMBL" id="TMJ16617.1"/>
    </source>
</evidence>
<evidence type="ECO:0000256" key="7">
    <source>
        <dbReference type="ARBA" id="ARBA00022490"/>
    </source>
</evidence>
<evidence type="ECO:0000256" key="5">
    <source>
        <dbReference type="ARBA" id="ARBA00012814"/>
    </source>
</evidence>
<dbReference type="InterPro" id="IPR036690">
    <property type="entry name" value="Fdx_antiC-bd_sf"/>
</dbReference>
<dbReference type="SMART" id="SM00896">
    <property type="entry name" value="FDX-ACB"/>
    <property type="match status" value="1"/>
</dbReference>